<name>A0ABD3RXE0_9STRA</name>
<accession>A0ABD3RXE0</accession>
<keyword evidence="1" id="KW-0175">Coiled coil</keyword>
<feature type="coiled-coil region" evidence="1">
    <location>
        <begin position="19"/>
        <end position="53"/>
    </location>
</feature>
<gene>
    <name evidence="3" type="ORF">ACHAXA_006973</name>
</gene>
<evidence type="ECO:0000313" key="3">
    <source>
        <dbReference type="EMBL" id="KAL3816897.1"/>
    </source>
</evidence>
<comment type="caution">
    <text evidence="3">The sequence shown here is derived from an EMBL/GenBank/DDBJ whole genome shotgun (WGS) entry which is preliminary data.</text>
</comment>
<feature type="coiled-coil region" evidence="1">
    <location>
        <begin position="179"/>
        <end position="224"/>
    </location>
</feature>
<protein>
    <submittedName>
        <fullName evidence="3">Uncharacterized protein</fullName>
    </submittedName>
</protein>
<dbReference type="AlphaFoldDB" id="A0ABD3RXE0"/>
<dbReference type="EMBL" id="JALLPB020000127">
    <property type="protein sequence ID" value="KAL3816897.1"/>
    <property type="molecule type" value="Genomic_DNA"/>
</dbReference>
<keyword evidence="4" id="KW-1185">Reference proteome</keyword>
<reference evidence="3 4" key="1">
    <citation type="submission" date="2024-10" db="EMBL/GenBank/DDBJ databases">
        <title>Updated reference genomes for cyclostephanoid diatoms.</title>
        <authorList>
            <person name="Roberts W.R."/>
            <person name="Alverson A.J."/>
        </authorList>
    </citation>
    <scope>NUCLEOTIDE SEQUENCE [LARGE SCALE GENOMIC DNA]</scope>
    <source>
        <strain evidence="3 4">AJA228-03</strain>
    </source>
</reference>
<proteinExistence type="predicted"/>
<evidence type="ECO:0000313" key="4">
    <source>
        <dbReference type="Proteomes" id="UP001530377"/>
    </source>
</evidence>
<sequence length="248" mass="28275">MEAMKRDYRDQLEGRTQSLEHLMSKISEQEECINRIRNEAQQAQQSLREERRMFALSKEGTSARIRYLEGMMRSLQAELRDRERIDHELRGTTLTPRPVFLRDLTVAMGETDTWDEEQVRLGATKSPPPAFPCDSAFANKIVGHPRHEDPMRDGDDEADDHDCTEGDGLLPSDDDTNVIALLREEIASLGNSLAQSETRRADMLDDFQRERQEYIAQYKRLSEVVKKLVVERGASGAGALVIDEIAQN</sequence>
<dbReference type="Proteomes" id="UP001530377">
    <property type="component" value="Unassembled WGS sequence"/>
</dbReference>
<evidence type="ECO:0000256" key="2">
    <source>
        <dbReference type="SAM" id="MobiDB-lite"/>
    </source>
</evidence>
<feature type="region of interest" description="Disordered" evidence="2">
    <location>
        <begin position="144"/>
        <end position="170"/>
    </location>
</feature>
<evidence type="ECO:0000256" key="1">
    <source>
        <dbReference type="SAM" id="Coils"/>
    </source>
</evidence>
<organism evidence="3 4">
    <name type="scientific">Cyclostephanos tholiformis</name>
    <dbReference type="NCBI Taxonomy" id="382380"/>
    <lineage>
        <taxon>Eukaryota</taxon>
        <taxon>Sar</taxon>
        <taxon>Stramenopiles</taxon>
        <taxon>Ochrophyta</taxon>
        <taxon>Bacillariophyta</taxon>
        <taxon>Coscinodiscophyceae</taxon>
        <taxon>Thalassiosirophycidae</taxon>
        <taxon>Stephanodiscales</taxon>
        <taxon>Stephanodiscaceae</taxon>
        <taxon>Cyclostephanos</taxon>
    </lineage>
</organism>